<dbReference type="Pfam" id="PF00353">
    <property type="entry name" value="HemolysinCabind"/>
    <property type="match status" value="1"/>
</dbReference>
<dbReference type="AlphaFoldDB" id="A0A7X3SRG0"/>
<dbReference type="PROSITE" id="PS00330">
    <property type="entry name" value="HEMOLYSIN_CALCIUM"/>
    <property type="match status" value="2"/>
</dbReference>
<feature type="region of interest" description="Disordered" evidence="3">
    <location>
        <begin position="232"/>
        <end position="253"/>
    </location>
</feature>
<evidence type="ECO:0008006" key="6">
    <source>
        <dbReference type="Google" id="ProtNLM"/>
    </source>
</evidence>
<accession>A0A7X3SRG0</accession>
<protein>
    <recommendedName>
        <fullName evidence="6">Hemolysin-type calcium-binding repeat-containing protein</fullName>
    </recommendedName>
</protein>
<dbReference type="PANTHER" id="PTHR38340">
    <property type="entry name" value="S-LAYER PROTEIN"/>
    <property type="match status" value="1"/>
</dbReference>
<dbReference type="InterPro" id="IPR050557">
    <property type="entry name" value="RTX_toxin/Mannuronan_C5-epim"/>
</dbReference>
<dbReference type="Gene3D" id="2.150.10.10">
    <property type="entry name" value="Serralysin-like metalloprotease, C-terminal"/>
    <property type="match status" value="1"/>
</dbReference>
<evidence type="ECO:0000256" key="2">
    <source>
        <dbReference type="ARBA" id="ARBA00022525"/>
    </source>
</evidence>
<comment type="caution">
    <text evidence="4">The sequence shown here is derived from an EMBL/GenBank/DDBJ whole genome shotgun (WGS) entry which is preliminary data.</text>
</comment>
<dbReference type="Proteomes" id="UP000436483">
    <property type="component" value="Unassembled WGS sequence"/>
</dbReference>
<dbReference type="GO" id="GO:0005507">
    <property type="term" value="F:copper ion binding"/>
    <property type="evidence" value="ECO:0007669"/>
    <property type="project" value="InterPro"/>
</dbReference>
<reference evidence="4 5" key="2">
    <citation type="submission" date="2020-01" db="EMBL/GenBank/DDBJ databases">
        <title>Microvirga sp. nov., an arsenate reduction bacterium isolated from Tibet hotspring sediments.</title>
        <authorList>
            <person name="Xian W.-D."/>
            <person name="Li W.-J."/>
        </authorList>
    </citation>
    <scope>NUCLEOTIDE SEQUENCE [LARGE SCALE GENOMIC DNA]</scope>
    <source>
        <strain evidence="4 5">KCTC 23863</strain>
    </source>
</reference>
<evidence type="ECO:0000313" key="4">
    <source>
        <dbReference type="EMBL" id="MXQ14586.1"/>
    </source>
</evidence>
<dbReference type="EMBL" id="WURB01000039">
    <property type="protein sequence ID" value="MXQ14586.1"/>
    <property type="molecule type" value="Genomic_DNA"/>
</dbReference>
<dbReference type="OrthoDB" id="8021384at2"/>
<dbReference type="PRINTS" id="PR00313">
    <property type="entry name" value="CABNDNGRPT"/>
</dbReference>
<reference evidence="4 5" key="1">
    <citation type="submission" date="2019-12" db="EMBL/GenBank/DDBJ databases">
        <authorList>
            <person name="Yuan C.-G."/>
        </authorList>
    </citation>
    <scope>NUCLEOTIDE SEQUENCE [LARGE SCALE GENOMIC DNA]</scope>
    <source>
        <strain evidence="4 5">KCTC 23863</strain>
    </source>
</reference>
<gene>
    <name evidence="4" type="ORF">GR328_24675</name>
</gene>
<sequence length="375" mass="40784">MHELEIQGVDLIPSVKDFYIRTETFSSDSGDVKDGAVTPGTHTVLRFDTIITNMGTNDFVVGDPEDHPNWFEWSTSHNHYHFRKFNQYTLTDIETGKKFEGAKQSFCLEDTIQVSTASSVRDQPFFTCSNQGISAGWADVYHDRLPGQYIVIDGIPNGTYKLTITVDYGTMIPETNEQNNTVEATLWIQDGVVRALTDDGMAIVGTSGYDTLTGTSGPDTIQGLAGRDTLSGLAGDDRLEGGSYSDRLNGGSGSDDLYGGTGADYFIFSSGSSPSTTSGADTIWDWNVAYDWIDMPRAGKSSNYGEAATSATTIEAARAQVERTALRNEDHAFLYNSTTDTGYLLSDLNRNGTFETGVIMVGAGSSRDMKYSDIL</sequence>
<dbReference type="GO" id="GO:0005576">
    <property type="term" value="C:extracellular region"/>
    <property type="evidence" value="ECO:0007669"/>
    <property type="project" value="UniProtKB-SubCell"/>
</dbReference>
<dbReference type="SUPFAM" id="SSF51120">
    <property type="entry name" value="beta-Roll"/>
    <property type="match status" value="1"/>
</dbReference>
<dbReference type="InterPro" id="IPR011049">
    <property type="entry name" value="Serralysin-like_metalloprot_C"/>
</dbReference>
<keyword evidence="5" id="KW-1185">Reference proteome</keyword>
<dbReference type="InterPro" id="IPR001343">
    <property type="entry name" value="Hemolysn_Ca-bd"/>
</dbReference>
<dbReference type="PANTHER" id="PTHR38340:SF1">
    <property type="entry name" value="S-LAYER PROTEIN"/>
    <property type="match status" value="1"/>
</dbReference>
<comment type="subcellular location">
    <subcellularLocation>
        <location evidence="1">Secreted</location>
    </subcellularLocation>
</comment>
<dbReference type="InterPro" id="IPR001695">
    <property type="entry name" value="Lysyl_oxidase"/>
</dbReference>
<dbReference type="GO" id="GO:0005509">
    <property type="term" value="F:calcium ion binding"/>
    <property type="evidence" value="ECO:0007669"/>
    <property type="project" value="InterPro"/>
</dbReference>
<evidence type="ECO:0000313" key="5">
    <source>
        <dbReference type="Proteomes" id="UP000436483"/>
    </source>
</evidence>
<dbReference type="InterPro" id="IPR018511">
    <property type="entry name" value="Hemolysin-typ_Ca-bd_CS"/>
</dbReference>
<dbReference type="Pfam" id="PF01186">
    <property type="entry name" value="Lysyl_oxidase"/>
    <property type="match status" value="1"/>
</dbReference>
<organism evidence="4 5">
    <name type="scientific">Microvirga makkahensis</name>
    <dbReference type="NCBI Taxonomy" id="1128670"/>
    <lineage>
        <taxon>Bacteria</taxon>
        <taxon>Pseudomonadati</taxon>
        <taxon>Pseudomonadota</taxon>
        <taxon>Alphaproteobacteria</taxon>
        <taxon>Hyphomicrobiales</taxon>
        <taxon>Methylobacteriaceae</taxon>
        <taxon>Microvirga</taxon>
    </lineage>
</organism>
<proteinExistence type="predicted"/>
<evidence type="ECO:0000256" key="3">
    <source>
        <dbReference type="SAM" id="MobiDB-lite"/>
    </source>
</evidence>
<dbReference type="RefSeq" id="WP_160888307.1">
    <property type="nucleotide sequence ID" value="NZ_WURB01000039.1"/>
</dbReference>
<evidence type="ECO:0000256" key="1">
    <source>
        <dbReference type="ARBA" id="ARBA00004613"/>
    </source>
</evidence>
<keyword evidence="2" id="KW-0964">Secreted</keyword>
<dbReference type="GO" id="GO:0016641">
    <property type="term" value="F:oxidoreductase activity, acting on the CH-NH2 group of donors, oxygen as acceptor"/>
    <property type="evidence" value="ECO:0007669"/>
    <property type="project" value="InterPro"/>
</dbReference>
<name>A0A7X3SRG0_9HYPH</name>